<feature type="transmembrane region" description="Helical" evidence="17">
    <location>
        <begin position="156"/>
        <end position="178"/>
    </location>
</feature>
<keyword evidence="13" id="KW-1208">Phospholipid metabolism</keyword>
<name>A0A5A9ZBW4_9RHOB</name>
<comment type="subcellular location">
    <subcellularLocation>
        <location evidence="2">Endomembrane system</location>
        <topology evidence="2">Multi-pass membrane protein</topology>
    </subcellularLocation>
</comment>
<feature type="transmembrane region" description="Helical" evidence="17">
    <location>
        <begin position="213"/>
        <end position="231"/>
    </location>
</feature>
<feature type="region of interest" description="Disordered" evidence="16">
    <location>
        <begin position="1"/>
        <end position="20"/>
    </location>
</feature>
<dbReference type="InterPro" id="IPR043130">
    <property type="entry name" value="CDP-OH_PTrfase_TM_dom"/>
</dbReference>
<keyword evidence="7 15" id="KW-0808">Transferase</keyword>
<accession>A0A5A9ZBW4</accession>
<dbReference type="EMBL" id="VINQ01000008">
    <property type="protein sequence ID" value="KAA0914661.1"/>
    <property type="molecule type" value="Genomic_DNA"/>
</dbReference>
<evidence type="ECO:0000256" key="4">
    <source>
        <dbReference type="ARBA" id="ARBA00013174"/>
    </source>
</evidence>
<evidence type="ECO:0000256" key="13">
    <source>
        <dbReference type="ARBA" id="ARBA00023264"/>
    </source>
</evidence>
<dbReference type="Proteomes" id="UP000325291">
    <property type="component" value="Unassembled WGS sequence"/>
</dbReference>
<evidence type="ECO:0000256" key="11">
    <source>
        <dbReference type="ARBA" id="ARBA00023136"/>
    </source>
</evidence>
<dbReference type="InterPro" id="IPR050324">
    <property type="entry name" value="CDP-alcohol_PTase-I"/>
</dbReference>
<evidence type="ECO:0000313" key="19">
    <source>
        <dbReference type="Proteomes" id="UP000325291"/>
    </source>
</evidence>
<dbReference type="GO" id="GO:0008654">
    <property type="term" value="P:phospholipid biosynthetic process"/>
    <property type="evidence" value="ECO:0007669"/>
    <property type="project" value="UniProtKB-KW"/>
</dbReference>
<dbReference type="InterPro" id="IPR048254">
    <property type="entry name" value="CDP_ALCOHOL_P_TRANSF_CS"/>
</dbReference>
<keyword evidence="12" id="KW-0594">Phospholipid biosynthesis</keyword>
<proteinExistence type="inferred from homology"/>
<keyword evidence="19" id="KW-1185">Reference proteome</keyword>
<dbReference type="NCBIfam" id="TIGR00473">
    <property type="entry name" value="pssA"/>
    <property type="match status" value="1"/>
</dbReference>
<dbReference type="GO" id="GO:0012505">
    <property type="term" value="C:endomembrane system"/>
    <property type="evidence" value="ECO:0007669"/>
    <property type="project" value="UniProtKB-SubCell"/>
</dbReference>
<keyword evidence="8 17" id="KW-0812">Transmembrane</keyword>
<evidence type="ECO:0000256" key="2">
    <source>
        <dbReference type="ARBA" id="ARBA00004127"/>
    </source>
</evidence>
<dbReference type="RefSeq" id="WP_111366611.1">
    <property type="nucleotide sequence ID" value="NZ_VINQ01000008.1"/>
</dbReference>
<comment type="catalytic activity">
    <reaction evidence="1">
        <text>a CDP-1,2-diacyl-sn-glycerol + L-serine = a 1,2-diacyl-sn-glycero-3-phospho-L-serine + CMP + H(+)</text>
        <dbReference type="Rhea" id="RHEA:16913"/>
        <dbReference type="ChEBI" id="CHEBI:15378"/>
        <dbReference type="ChEBI" id="CHEBI:33384"/>
        <dbReference type="ChEBI" id="CHEBI:57262"/>
        <dbReference type="ChEBI" id="CHEBI:58332"/>
        <dbReference type="ChEBI" id="CHEBI:60377"/>
        <dbReference type="EC" id="2.7.8.8"/>
    </reaction>
</comment>
<dbReference type="GO" id="GO:0016020">
    <property type="term" value="C:membrane"/>
    <property type="evidence" value="ECO:0007669"/>
    <property type="project" value="InterPro"/>
</dbReference>
<sequence>MIDPDDRTPGEPQGDHQGDHQAEHQPVSLLLLMPNMVTLIGMSFGLTAIRFAIEGRFSAAVFLILLAGLADGLDGLLARRMGAESAMGAQLDSLSDFLCFGVAPAILIYQVHLAATGGMGWTFALLFAAATCLRLARFNVLSGAADTTKEAKRHFIGVPAPAGAFLGLLPVFLTQAGLSAPGDAPTLVAIWLALVGVLMISKLKTLSPKTVKVPRRLVAVILFATVTVIGLSLTRPWYILVILALAYLATVLHAIIRARGQLFR</sequence>
<feature type="transmembrane region" description="Helical" evidence="17">
    <location>
        <begin position="29"/>
        <end position="53"/>
    </location>
</feature>
<comment type="similarity">
    <text evidence="3 15">Belongs to the CDP-alcohol phosphatidyltransferase class-I family.</text>
</comment>
<comment type="caution">
    <text evidence="18">The sequence shown here is derived from an EMBL/GenBank/DDBJ whole genome shotgun (WGS) entry which is preliminary data.</text>
</comment>
<dbReference type="InterPro" id="IPR000462">
    <property type="entry name" value="CDP-OH_P_trans"/>
</dbReference>
<dbReference type="GO" id="GO:0003882">
    <property type="term" value="F:CDP-diacylglycerol-serine O-phosphatidyltransferase activity"/>
    <property type="evidence" value="ECO:0007669"/>
    <property type="project" value="UniProtKB-EC"/>
</dbReference>
<evidence type="ECO:0000256" key="12">
    <source>
        <dbReference type="ARBA" id="ARBA00023209"/>
    </source>
</evidence>
<evidence type="ECO:0000256" key="8">
    <source>
        <dbReference type="ARBA" id="ARBA00022692"/>
    </source>
</evidence>
<keyword evidence="10" id="KW-0443">Lipid metabolism</keyword>
<evidence type="ECO:0000256" key="9">
    <source>
        <dbReference type="ARBA" id="ARBA00022989"/>
    </source>
</evidence>
<keyword evidence="9 17" id="KW-1133">Transmembrane helix</keyword>
<keyword evidence="6" id="KW-0444">Lipid biosynthesis</keyword>
<evidence type="ECO:0000256" key="6">
    <source>
        <dbReference type="ARBA" id="ARBA00022516"/>
    </source>
</evidence>
<feature type="transmembrane region" description="Helical" evidence="17">
    <location>
        <begin position="59"/>
        <end position="79"/>
    </location>
</feature>
<evidence type="ECO:0000256" key="14">
    <source>
        <dbReference type="ARBA" id="ARBA00032361"/>
    </source>
</evidence>
<evidence type="ECO:0000256" key="5">
    <source>
        <dbReference type="ARBA" id="ARBA00017171"/>
    </source>
</evidence>
<evidence type="ECO:0000256" key="16">
    <source>
        <dbReference type="SAM" id="MobiDB-lite"/>
    </source>
</evidence>
<evidence type="ECO:0000256" key="1">
    <source>
        <dbReference type="ARBA" id="ARBA00000287"/>
    </source>
</evidence>
<feature type="transmembrane region" description="Helical" evidence="17">
    <location>
        <begin position="184"/>
        <end position="201"/>
    </location>
</feature>
<keyword evidence="11 17" id="KW-0472">Membrane</keyword>
<organism evidence="18 19">
    <name type="scientific">Aquicoccus porphyridii</name>
    <dbReference type="NCBI Taxonomy" id="1852029"/>
    <lineage>
        <taxon>Bacteria</taxon>
        <taxon>Pseudomonadati</taxon>
        <taxon>Pseudomonadota</taxon>
        <taxon>Alphaproteobacteria</taxon>
        <taxon>Rhodobacterales</taxon>
        <taxon>Paracoccaceae</taxon>
        <taxon>Aquicoccus</taxon>
    </lineage>
</organism>
<dbReference type="Gene3D" id="1.20.120.1760">
    <property type="match status" value="1"/>
</dbReference>
<reference evidence="18 19" key="1">
    <citation type="submission" date="2019-07" db="EMBL/GenBank/DDBJ databases">
        <title>Aquicoccus porphyridii gen. nov., sp. nov., isolated from a small marine red alga, Porphyridium marinum.</title>
        <authorList>
            <person name="Liu L."/>
        </authorList>
    </citation>
    <scope>NUCLEOTIDE SEQUENCE [LARGE SCALE GENOMIC DNA]</scope>
    <source>
        <strain evidence="18 19">L1 8-17</strain>
    </source>
</reference>
<gene>
    <name evidence="18" type="primary">pssA</name>
    <name evidence="18" type="ORF">FLO80_11670</name>
</gene>
<dbReference type="PANTHER" id="PTHR14269">
    <property type="entry name" value="CDP-DIACYLGLYCEROL--GLYCEROL-3-PHOSPHATE 3-PHOSPHATIDYLTRANSFERASE-RELATED"/>
    <property type="match status" value="1"/>
</dbReference>
<evidence type="ECO:0000256" key="17">
    <source>
        <dbReference type="SAM" id="Phobius"/>
    </source>
</evidence>
<dbReference type="EC" id="2.7.8.8" evidence="4"/>
<dbReference type="PROSITE" id="PS00379">
    <property type="entry name" value="CDP_ALCOHOL_P_TRANSF"/>
    <property type="match status" value="1"/>
</dbReference>
<dbReference type="Pfam" id="PF01066">
    <property type="entry name" value="CDP-OH_P_transf"/>
    <property type="match status" value="1"/>
</dbReference>
<protein>
    <recommendedName>
        <fullName evidence="5">CDP-diacylglycerol--serine O-phosphatidyltransferase</fullName>
        <ecNumber evidence="4">2.7.8.8</ecNumber>
    </recommendedName>
    <alternativeName>
        <fullName evidence="14">Phosphatidylserine synthase</fullName>
    </alternativeName>
</protein>
<evidence type="ECO:0000256" key="10">
    <source>
        <dbReference type="ARBA" id="ARBA00023098"/>
    </source>
</evidence>
<evidence type="ECO:0000256" key="7">
    <source>
        <dbReference type="ARBA" id="ARBA00022679"/>
    </source>
</evidence>
<evidence type="ECO:0000313" key="18">
    <source>
        <dbReference type="EMBL" id="KAA0914661.1"/>
    </source>
</evidence>
<evidence type="ECO:0000256" key="3">
    <source>
        <dbReference type="ARBA" id="ARBA00010441"/>
    </source>
</evidence>
<dbReference type="AlphaFoldDB" id="A0A5A9ZBW4"/>
<dbReference type="PANTHER" id="PTHR14269:SF61">
    <property type="entry name" value="CDP-DIACYLGLYCEROL--SERINE O-PHOSPHATIDYLTRANSFERASE"/>
    <property type="match status" value="1"/>
</dbReference>
<evidence type="ECO:0000256" key="15">
    <source>
        <dbReference type="RuleBase" id="RU003750"/>
    </source>
</evidence>
<feature type="transmembrane region" description="Helical" evidence="17">
    <location>
        <begin position="237"/>
        <end position="256"/>
    </location>
</feature>
<dbReference type="InterPro" id="IPR004533">
    <property type="entry name" value="CDP-diaglyc--ser_O-PTrfase"/>
</dbReference>